<sequence>MAPNIQKIDKATEGRSFRTKKKKQREAARNRPKDALFAN</sequence>
<feature type="compositionally biased region" description="Basic and acidic residues" evidence="1">
    <location>
        <begin position="25"/>
        <end position="39"/>
    </location>
</feature>
<comment type="caution">
    <text evidence="2">The sequence shown here is derived from an EMBL/GenBank/DDBJ whole genome shotgun (WGS) entry which is preliminary data.</text>
</comment>
<reference evidence="2" key="1">
    <citation type="submission" date="2020-09" db="EMBL/GenBank/DDBJ databases">
        <title>Genome-Enabled Discovery of Anthraquinone Biosynthesis in Senna tora.</title>
        <authorList>
            <person name="Kang S.-H."/>
            <person name="Pandey R.P."/>
            <person name="Lee C.-M."/>
            <person name="Sim J.-S."/>
            <person name="Jeong J.-T."/>
            <person name="Choi B.-S."/>
            <person name="Jung M."/>
            <person name="Ginzburg D."/>
            <person name="Zhao K."/>
            <person name="Won S.Y."/>
            <person name="Oh T.-J."/>
            <person name="Yu Y."/>
            <person name="Kim N.-H."/>
            <person name="Lee O.R."/>
            <person name="Lee T.-H."/>
            <person name="Bashyal P."/>
            <person name="Kim T.-S."/>
            <person name="Lee W.-H."/>
            <person name="Kawkins C."/>
            <person name="Kim C.-K."/>
            <person name="Kim J.S."/>
            <person name="Ahn B.O."/>
            <person name="Rhee S.Y."/>
            <person name="Sohng J.K."/>
        </authorList>
    </citation>
    <scope>NUCLEOTIDE SEQUENCE</scope>
    <source>
        <tissue evidence="2">Leaf</tissue>
    </source>
</reference>
<feature type="region of interest" description="Disordered" evidence="1">
    <location>
        <begin position="1"/>
        <end position="39"/>
    </location>
</feature>
<dbReference type="EMBL" id="JAAIUW010000004">
    <property type="protein sequence ID" value="KAF7836214.1"/>
    <property type="molecule type" value="Genomic_DNA"/>
</dbReference>
<dbReference type="AlphaFoldDB" id="A0A834X196"/>
<evidence type="ECO:0000256" key="1">
    <source>
        <dbReference type="SAM" id="MobiDB-lite"/>
    </source>
</evidence>
<feature type="compositionally biased region" description="Basic and acidic residues" evidence="1">
    <location>
        <begin position="7"/>
        <end position="16"/>
    </location>
</feature>
<evidence type="ECO:0000313" key="2">
    <source>
        <dbReference type="EMBL" id="KAF7836214.1"/>
    </source>
</evidence>
<evidence type="ECO:0000313" key="3">
    <source>
        <dbReference type="Proteomes" id="UP000634136"/>
    </source>
</evidence>
<protein>
    <submittedName>
        <fullName evidence="2">Uncharacterized protein</fullName>
    </submittedName>
</protein>
<accession>A0A834X196</accession>
<name>A0A834X196_9FABA</name>
<organism evidence="2 3">
    <name type="scientific">Senna tora</name>
    <dbReference type="NCBI Taxonomy" id="362788"/>
    <lineage>
        <taxon>Eukaryota</taxon>
        <taxon>Viridiplantae</taxon>
        <taxon>Streptophyta</taxon>
        <taxon>Embryophyta</taxon>
        <taxon>Tracheophyta</taxon>
        <taxon>Spermatophyta</taxon>
        <taxon>Magnoliopsida</taxon>
        <taxon>eudicotyledons</taxon>
        <taxon>Gunneridae</taxon>
        <taxon>Pentapetalae</taxon>
        <taxon>rosids</taxon>
        <taxon>fabids</taxon>
        <taxon>Fabales</taxon>
        <taxon>Fabaceae</taxon>
        <taxon>Caesalpinioideae</taxon>
        <taxon>Cassia clade</taxon>
        <taxon>Senna</taxon>
    </lineage>
</organism>
<dbReference type="Proteomes" id="UP000634136">
    <property type="component" value="Unassembled WGS sequence"/>
</dbReference>
<proteinExistence type="predicted"/>
<gene>
    <name evidence="2" type="ORF">G2W53_011073</name>
</gene>
<keyword evidence="3" id="KW-1185">Reference proteome</keyword>